<dbReference type="HOGENOM" id="CLU_1701798_0_0_9"/>
<dbReference type="STRING" id="748449.Halha_0518"/>
<keyword evidence="1" id="KW-0472">Membrane</keyword>
<dbReference type="RefSeq" id="WP_015326218.1">
    <property type="nucleotide sequence ID" value="NC_019978.1"/>
</dbReference>
<organism evidence="2 3">
    <name type="scientific">Halobacteroides halobius (strain ATCC 35273 / DSM 5150 / MD-1)</name>
    <dbReference type="NCBI Taxonomy" id="748449"/>
    <lineage>
        <taxon>Bacteria</taxon>
        <taxon>Bacillati</taxon>
        <taxon>Bacillota</taxon>
        <taxon>Clostridia</taxon>
        <taxon>Halanaerobiales</taxon>
        <taxon>Halobacteroidaceae</taxon>
        <taxon>Halobacteroides</taxon>
    </lineage>
</organism>
<gene>
    <name evidence="2" type="ordered locus">Halha_0518</name>
</gene>
<dbReference type="AlphaFoldDB" id="L0K5E0"/>
<evidence type="ECO:0000313" key="3">
    <source>
        <dbReference type="Proteomes" id="UP000010880"/>
    </source>
</evidence>
<proteinExistence type="predicted"/>
<dbReference type="Proteomes" id="UP000010880">
    <property type="component" value="Chromosome"/>
</dbReference>
<dbReference type="InterPro" id="IPR012902">
    <property type="entry name" value="N_methyl_site"/>
</dbReference>
<dbReference type="Pfam" id="PF07963">
    <property type="entry name" value="N_methyl"/>
    <property type="match status" value="1"/>
</dbReference>
<keyword evidence="1" id="KW-0812">Transmembrane</keyword>
<evidence type="ECO:0000256" key="1">
    <source>
        <dbReference type="SAM" id="Phobius"/>
    </source>
</evidence>
<sequence>MKRQAGFTLIELMMVIAIISILATLGIPHLNTYLQHLKLSGAVNKLVSDLQLARQNSIITEIKYGIVFDLDRNQYLLVKSKVDPKIIDRVDFKEVTFKEITFPTYELIATGERAIFFKKLGNLDGHNGRVVLELDNLAPRQIIFSSNAGQLTIR</sequence>
<dbReference type="EMBL" id="CP003359">
    <property type="protein sequence ID" value="AGB40492.1"/>
    <property type="molecule type" value="Genomic_DNA"/>
</dbReference>
<dbReference type="Gene3D" id="3.30.700.10">
    <property type="entry name" value="Glycoprotein, Type 4 Pilin"/>
    <property type="match status" value="1"/>
</dbReference>
<dbReference type="KEGG" id="hhl:Halha_0518"/>
<dbReference type="InterPro" id="IPR045584">
    <property type="entry name" value="Pilin-like"/>
</dbReference>
<feature type="transmembrane region" description="Helical" evidence="1">
    <location>
        <begin position="12"/>
        <end position="30"/>
    </location>
</feature>
<dbReference type="PROSITE" id="PS00409">
    <property type="entry name" value="PROKAR_NTER_METHYL"/>
    <property type="match status" value="1"/>
</dbReference>
<dbReference type="eggNOG" id="COG4970">
    <property type="taxonomic scope" value="Bacteria"/>
</dbReference>
<protein>
    <submittedName>
        <fullName evidence="2">Prepilin-type N-terminal cleavage/methylation domain-containing protein</fullName>
    </submittedName>
</protein>
<reference evidence="3" key="1">
    <citation type="submission" date="2012-02" db="EMBL/GenBank/DDBJ databases">
        <title>The complete genome of Halobacteroides halobius DSM 5150.</title>
        <authorList>
            <person name="Lucas S."/>
            <person name="Copeland A."/>
            <person name="Lapidus A."/>
            <person name="Glavina del Rio T."/>
            <person name="Dalin E."/>
            <person name="Tice H."/>
            <person name="Bruce D."/>
            <person name="Goodwin L."/>
            <person name="Pitluck S."/>
            <person name="Peters L."/>
            <person name="Mikhailova N."/>
            <person name="Gu W."/>
            <person name="Kyrpides N."/>
            <person name="Mavromatis K."/>
            <person name="Ivanova N."/>
            <person name="Brettin T."/>
            <person name="Detter J.C."/>
            <person name="Han C."/>
            <person name="Larimer F."/>
            <person name="Land M."/>
            <person name="Hauser L."/>
            <person name="Markowitz V."/>
            <person name="Cheng J.-F."/>
            <person name="Hugenholtz P."/>
            <person name="Woyke T."/>
            <person name="Wu D."/>
            <person name="Tindall B."/>
            <person name="Pomrenke H."/>
            <person name="Brambilla E."/>
            <person name="Klenk H.-P."/>
            <person name="Eisen J.A."/>
        </authorList>
    </citation>
    <scope>NUCLEOTIDE SEQUENCE [LARGE SCALE GENOMIC DNA]</scope>
    <source>
        <strain evidence="3">ATCC 35273 / DSM 5150 / MD-1</strain>
    </source>
</reference>
<dbReference type="SUPFAM" id="SSF54523">
    <property type="entry name" value="Pili subunits"/>
    <property type="match status" value="1"/>
</dbReference>
<name>L0K5E0_HALHC</name>
<evidence type="ECO:0000313" key="2">
    <source>
        <dbReference type="EMBL" id="AGB40492.1"/>
    </source>
</evidence>
<dbReference type="OrthoDB" id="2112448at2"/>
<keyword evidence="3" id="KW-1185">Reference proteome</keyword>
<accession>L0K5E0</accession>
<keyword evidence="1" id="KW-1133">Transmembrane helix</keyword>
<dbReference type="NCBIfam" id="TIGR02532">
    <property type="entry name" value="IV_pilin_GFxxxE"/>
    <property type="match status" value="1"/>
</dbReference>